<reference evidence="3 4" key="1">
    <citation type="submission" date="2018-05" db="EMBL/GenBank/DDBJ databases">
        <title>Genomic Encyclopedia of Type Strains, Phase IV (KMG-IV): sequencing the most valuable type-strain genomes for metagenomic binning, comparative biology and taxonomic classification.</title>
        <authorList>
            <person name="Goeker M."/>
        </authorList>
    </citation>
    <scope>NUCLEOTIDE SEQUENCE [LARGE SCALE GENOMIC DNA]</scope>
    <source>
        <strain evidence="3 4">DSM 6462</strain>
    </source>
</reference>
<dbReference type="InterPro" id="IPR015424">
    <property type="entry name" value="PyrdxlP-dep_Trfase"/>
</dbReference>
<evidence type="ECO:0000313" key="4">
    <source>
        <dbReference type="Proteomes" id="UP000248021"/>
    </source>
</evidence>
<comment type="cofactor">
    <cofactor evidence="1">
        <name>pyridoxal 5'-phosphate</name>
        <dbReference type="ChEBI" id="CHEBI:597326"/>
    </cofactor>
</comment>
<dbReference type="PANTHER" id="PTHR32328:SF0">
    <property type="entry name" value="L-SERYL-TRNA(SEC) SELENIUM TRANSFERASE"/>
    <property type="match status" value="1"/>
</dbReference>
<evidence type="ECO:0000256" key="1">
    <source>
        <dbReference type="ARBA" id="ARBA00001933"/>
    </source>
</evidence>
<keyword evidence="3" id="KW-0808">Transferase</keyword>
<gene>
    <name evidence="3" type="ORF">C7450_101621</name>
</gene>
<dbReference type="Proteomes" id="UP000248021">
    <property type="component" value="Unassembled WGS sequence"/>
</dbReference>
<dbReference type="OrthoDB" id="9787096at2"/>
<evidence type="ECO:0000256" key="2">
    <source>
        <dbReference type="ARBA" id="ARBA00022898"/>
    </source>
</evidence>
<evidence type="ECO:0000313" key="3">
    <source>
        <dbReference type="EMBL" id="PXW64862.1"/>
    </source>
</evidence>
<dbReference type="SUPFAM" id="SSF53383">
    <property type="entry name" value="PLP-dependent transferases"/>
    <property type="match status" value="1"/>
</dbReference>
<dbReference type="Gene3D" id="3.40.640.10">
    <property type="entry name" value="Type I PLP-dependent aspartate aminotransferase-like (Major domain)"/>
    <property type="match status" value="1"/>
</dbReference>
<organism evidence="3 4">
    <name type="scientific">Chelatococcus asaccharovorans</name>
    <dbReference type="NCBI Taxonomy" id="28210"/>
    <lineage>
        <taxon>Bacteria</taxon>
        <taxon>Pseudomonadati</taxon>
        <taxon>Pseudomonadota</taxon>
        <taxon>Alphaproteobacteria</taxon>
        <taxon>Hyphomicrobiales</taxon>
        <taxon>Chelatococcaceae</taxon>
        <taxon>Chelatococcus</taxon>
    </lineage>
</organism>
<comment type="caution">
    <text evidence="3">The sequence shown here is derived from an EMBL/GenBank/DDBJ whole genome shotgun (WGS) entry which is preliminary data.</text>
</comment>
<keyword evidence="2" id="KW-0663">Pyridoxal phosphate</keyword>
<dbReference type="EMBL" id="QJJK01000001">
    <property type="protein sequence ID" value="PXW64862.1"/>
    <property type="molecule type" value="Genomic_DNA"/>
</dbReference>
<dbReference type="PANTHER" id="PTHR32328">
    <property type="entry name" value="L-SERYL-TRNA(SEC) SELENIUM TRANSFERASE"/>
    <property type="match status" value="1"/>
</dbReference>
<name>A0A2V3UHL6_9HYPH</name>
<dbReference type="RefSeq" id="WP_110372890.1">
    <property type="nucleotide sequence ID" value="NZ_JAHBRY010000001.1"/>
</dbReference>
<proteinExistence type="predicted"/>
<accession>A0A2V3UHL6</accession>
<dbReference type="InterPro" id="IPR015421">
    <property type="entry name" value="PyrdxlP-dep_Trfase_major"/>
</dbReference>
<keyword evidence="4" id="KW-1185">Reference proteome</keyword>
<sequence length="406" mass="42419">MSSFFEQHGLRRVINASGTETVHGASRCSPAVVQAVTDILPNWVEIADLQRAASETIAAVTGAEAGIITGCSAAGIAICVAAAMTGQDLAKVEQLPDTTGMKKRVILQKGHEVNFGAPVSQMARIAGAEVVEIGTATSCAVFQLEAALAGDVAAALYVISHHTVQSGMIDLATFCATCRKRGVPVIVDAAAEYDWPAMIAAGATAVIFSAQKAAAGTTAGIIAGEEAFIRACYYQDRGVGRVMKAGKESMAGAMAALAQWQAADRAAIKRGEEERLATAERLLAGIPGLRLERQPDPPGNPFERLMLHVDPSVAGLNAHQLGEALAAGDVKVVLRSLHTDRGYLLLDVRRIDDAELRLIADKVRDSLANATETDRTAAVPAKGDVARRALAAWPARSAPKSPVDTA</sequence>
<protein>
    <submittedName>
        <fullName evidence="3">L-seryl-tRNA(Ser) seleniumtransferase</fullName>
    </submittedName>
</protein>
<dbReference type="AlphaFoldDB" id="A0A2V3UHL6"/>
<dbReference type="GO" id="GO:0004125">
    <property type="term" value="F:L-seryl-tRNA(Sec) selenium transferase activity"/>
    <property type="evidence" value="ECO:0007669"/>
    <property type="project" value="TreeGrafter"/>
</dbReference>